<evidence type="ECO:0008006" key="3">
    <source>
        <dbReference type="Google" id="ProtNLM"/>
    </source>
</evidence>
<dbReference type="RefSeq" id="WP_271349861.1">
    <property type="nucleotide sequence ID" value="NZ_JAQJZJ010000013.1"/>
</dbReference>
<protein>
    <recommendedName>
        <fullName evidence="3">MarR family transcriptional regulator</fullName>
    </recommendedName>
</protein>
<sequence>MAVALSVKALAKDLGVTDRVASDAIKQLVAQGLLSQQATEGRLGRPSSSYTCIRKALAEKLSLGGGAKQKAMHDKCIDRLLNGVLSQGAERLLYANRLLLGVLLAHADEFGVVRGLGLRDLSELTGLKKEVLRQRLVTLEAQCYIRATVPGVTGRALFKPTKSLYILNLGHQMLKAQTEPYPLVLRHASKVWPARNIFSAARRNKIGPLQLGHGSYIVDGLFDATDWLRLTPMLQAMIDGYASFLLSEHFDALEQDFPSIDELFERIRQDFAHLGSKYVGSDSELGNPGDLVLLLHEEAVTWARQIKAVIKKTTNLCGGKFKCMVLPPSKQVRGYTEYWALLVIPAEAEMLRGLDVNMWLKSLNRTYEQEDDIPLEDRYRSGLLTRPR</sequence>
<dbReference type="Proteomes" id="UP001212042">
    <property type="component" value="Unassembled WGS sequence"/>
</dbReference>
<organism evidence="1 2">
    <name type="scientific">Pseudomonas aestuarii</name>
    <dbReference type="NCBI Taxonomy" id="3018340"/>
    <lineage>
        <taxon>Bacteria</taxon>
        <taxon>Pseudomonadati</taxon>
        <taxon>Pseudomonadota</taxon>
        <taxon>Gammaproteobacteria</taxon>
        <taxon>Pseudomonadales</taxon>
        <taxon>Pseudomonadaceae</taxon>
        <taxon>Pseudomonas</taxon>
    </lineage>
</organism>
<keyword evidence="2" id="KW-1185">Reference proteome</keyword>
<name>A0ABT4XLB9_9PSED</name>
<evidence type="ECO:0000313" key="1">
    <source>
        <dbReference type="EMBL" id="MDA7088970.1"/>
    </source>
</evidence>
<gene>
    <name evidence="1" type="ORF">PH586_21550</name>
</gene>
<dbReference type="EMBL" id="JAQJZJ010000013">
    <property type="protein sequence ID" value="MDA7088970.1"/>
    <property type="molecule type" value="Genomic_DNA"/>
</dbReference>
<accession>A0ABT4XLB9</accession>
<comment type="caution">
    <text evidence="1">The sequence shown here is derived from an EMBL/GenBank/DDBJ whole genome shotgun (WGS) entry which is preliminary data.</text>
</comment>
<evidence type="ECO:0000313" key="2">
    <source>
        <dbReference type="Proteomes" id="UP001212042"/>
    </source>
</evidence>
<reference evidence="1 2" key="1">
    <citation type="submission" date="2023-01" db="EMBL/GenBank/DDBJ databases">
        <title>Pseudomonas SA3-5T sp. nov., isolated from tidal flat sediment.</title>
        <authorList>
            <person name="Kim H.S."/>
            <person name="Kim J.-S."/>
            <person name="Suh M.K."/>
            <person name="Eom M.K."/>
            <person name="Lee J.-S."/>
        </authorList>
    </citation>
    <scope>NUCLEOTIDE SEQUENCE [LARGE SCALE GENOMIC DNA]</scope>
    <source>
        <strain evidence="1 2">SA3-5</strain>
    </source>
</reference>
<proteinExistence type="predicted"/>